<comment type="cofactor">
    <cofactor evidence="1 5 7 8">
        <name>pyridoxal 5'-phosphate</name>
        <dbReference type="ChEBI" id="CHEBI:597326"/>
    </cofactor>
</comment>
<reference evidence="11 12" key="1">
    <citation type="submission" date="2014-04" db="EMBL/GenBank/DDBJ databases">
        <title>Characterization and application of a salt tolerant electro-active bacterium.</title>
        <authorList>
            <person name="Yang L."/>
            <person name="Wei S."/>
            <person name="Tay Q.X.M."/>
        </authorList>
    </citation>
    <scope>NUCLEOTIDE SEQUENCE [LARGE SCALE GENOMIC DNA]</scope>
    <source>
        <strain evidence="11 12">LY1</strain>
    </source>
</reference>
<dbReference type="CDD" id="cd06828">
    <property type="entry name" value="PLPDE_III_DapDC"/>
    <property type="match status" value="1"/>
</dbReference>
<dbReference type="InterPro" id="IPR022653">
    <property type="entry name" value="De-COase2_pyr-phos_BS"/>
</dbReference>
<dbReference type="PRINTS" id="PR01181">
    <property type="entry name" value="DAPDCRBXLASE"/>
</dbReference>
<dbReference type="Proteomes" id="UP000027821">
    <property type="component" value="Unassembled WGS sequence"/>
</dbReference>
<protein>
    <recommendedName>
        <fullName evidence="5 6">Diaminopimelate decarboxylase</fullName>
        <shortName evidence="5">DAP decarboxylase</shortName>
        <shortName evidence="5">DAPDC</shortName>
        <ecNumber evidence="5 6">4.1.1.20</ecNumber>
    </recommendedName>
</protein>
<feature type="active site" description="Proton donor" evidence="7">
    <location>
        <position position="337"/>
    </location>
</feature>
<keyword evidence="4 5" id="KW-0456">Lyase</keyword>
<feature type="binding site" evidence="5">
    <location>
        <position position="311"/>
    </location>
    <ligand>
        <name>substrate</name>
    </ligand>
</feature>
<feature type="modified residue" description="N6-(pyridoxal phosphate)lysine" evidence="5 7">
    <location>
        <position position="57"/>
    </location>
</feature>
<dbReference type="STRING" id="1048983.EL17_12580"/>
<feature type="domain" description="Orn/DAP/Arg decarboxylase 2 N-terminal" evidence="10">
    <location>
        <begin position="33"/>
        <end position="275"/>
    </location>
</feature>
<dbReference type="PRINTS" id="PR01179">
    <property type="entry name" value="ODADCRBXLASE"/>
</dbReference>
<comment type="caution">
    <text evidence="11">The sequence shown here is derived from an EMBL/GenBank/DDBJ whole genome shotgun (WGS) entry which is preliminary data.</text>
</comment>
<dbReference type="GO" id="GO:0009089">
    <property type="term" value="P:lysine biosynthetic process via diaminopimelate"/>
    <property type="evidence" value="ECO:0007669"/>
    <property type="project" value="UniProtKB-UniRule"/>
</dbReference>
<name>A0A074L012_9BACT</name>
<feature type="binding site" evidence="5">
    <location>
        <position position="227"/>
    </location>
    <ligand>
        <name>pyridoxal 5'-phosphate</name>
        <dbReference type="ChEBI" id="CHEBI:597326"/>
    </ligand>
</feature>
<dbReference type="Pfam" id="PF02784">
    <property type="entry name" value="Orn_Arg_deC_N"/>
    <property type="match status" value="1"/>
</dbReference>
<evidence type="ECO:0000256" key="5">
    <source>
        <dbReference type="HAMAP-Rule" id="MF_02120"/>
    </source>
</evidence>
<dbReference type="EMBL" id="JMIH01000022">
    <property type="protein sequence ID" value="KEO73188.1"/>
    <property type="molecule type" value="Genomic_DNA"/>
</dbReference>
<feature type="binding site" evidence="5">
    <location>
        <position position="307"/>
    </location>
    <ligand>
        <name>substrate</name>
    </ligand>
</feature>
<evidence type="ECO:0000259" key="9">
    <source>
        <dbReference type="Pfam" id="PF00278"/>
    </source>
</evidence>
<keyword evidence="5 8" id="KW-0457">Lysine biosynthesis</keyword>
<accession>A0A074L012</accession>
<dbReference type="PANTHER" id="PTHR43727">
    <property type="entry name" value="DIAMINOPIMELATE DECARBOXYLASE"/>
    <property type="match status" value="1"/>
</dbReference>
<dbReference type="Pfam" id="PF00278">
    <property type="entry name" value="Orn_DAP_Arg_deC"/>
    <property type="match status" value="1"/>
</dbReference>
<evidence type="ECO:0000256" key="2">
    <source>
        <dbReference type="ARBA" id="ARBA00022793"/>
    </source>
</evidence>
<comment type="caution">
    <text evidence="5">Lacks conserved residue(s) required for the propagation of feature annotation.</text>
</comment>
<dbReference type="FunFam" id="3.20.20.10:FF:000003">
    <property type="entry name" value="Diaminopimelate decarboxylase"/>
    <property type="match status" value="1"/>
</dbReference>
<gene>
    <name evidence="5" type="primary">lysA</name>
    <name evidence="11" type="ORF">EL17_12580</name>
</gene>
<dbReference type="EC" id="4.1.1.20" evidence="5 6"/>
<dbReference type="GO" id="GO:0008836">
    <property type="term" value="F:diaminopimelate decarboxylase activity"/>
    <property type="evidence" value="ECO:0007669"/>
    <property type="project" value="UniProtKB-UniRule"/>
</dbReference>
<dbReference type="HAMAP" id="MF_02120">
    <property type="entry name" value="LysA"/>
    <property type="match status" value="1"/>
</dbReference>
<evidence type="ECO:0000256" key="3">
    <source>
        <dbReference type="ARBA" id="ARBA00022898"/>
    </source>
</evidence>
<dbReference type="UniPathway" id="UPA00034">
    <property type="reaction ID" value="UER00027"/>
</dbReference>
<dbReference type="NCBIfam" id="TIGR01048">
    <property type="entry name" value="lysA"/>
    <property type="match status" value="1"/>
</dbReference>
<proteinExistence type="inferred from homology"/>
<evidence type="ECO:0000256" key="1">
    <source>
        <dbReference type="ARBA" id="ARBA00001933"/>
    </source>
</evidence>
<dbReference type="RefSeq" id="WP_035074866.1">
    <property type="nucleotide sequence ID" value="NZ_JMIH01000022.1"/>
</dbReference>
<dbReference type="GO" id="GO:0030170">
    <property type="term" value="F:pyridoxal phosphate binding"/>
    <property type="evidence" value="ECO:0007669"/>
    <property type="project" value="UniProtKB-UniRule"/>
</dbReference>
<keyword evidence="2 5" id="KW-0210">Decarboxylase</keyword>
<evidence type="ECO:0000256" key="7">
    <source>
        <dbReference type="PIRSR" id="PIRSR600183-50"/>
    </source>
</evidence>
<sequence>MEINNQQFEIQGVPLLGLAKEYGTPLYVYDGQKILDQVQKLKQAFSTVNLKIKYATKALSNLSILKLMKKAGTGVDAVSIEEVLLCLHAGFDSAEIMYTPNCVSFDEIQHAVDLGVMINIDNIPMLEHFGSVYGGTVPICIRLNPHILAGGNAKISVGHIDSKFGISILQLKHILKIVEAHQLKVTGLHVHTGSDILDAEVFLKGAEILFDAAIAFKDLTFLDFGGGFKVAYKIGDIATDIMEVGEKVSAAFKNFCDNYGRDLEIWFEPGKFLVSECGYLLVNANVIKATPASTFVGVDSGLNHLIRPMMYDAYHGVENISRIEGPERIYTIVGYICETDTIAADRKLKEVKEGDILAIKNAGAYGFSMASNYNSRLRPAEVLILNGQHYLIRERETFDDILKHQVVLDL</sequence>
<comment type="catalytic activity">
    <reaction evidence="5 8">
        <text>meso-2,6-diaminopimelate + H(+) = L-lysine + CO2</text>
        <dbReference type="Rhea" id="RHEA:15101"/>
        <dbReference type="ChEBI" id="CHEBI:15378"/>
        <dbReference type="ChEBI" id="CHEBI:16526"/>
        <dbReference type="ChEBI" id="CHEBI:32551"/>
        <dbReference type="ChEBI" id="CHEBI:57791"/>
        <dbReference type="EC" id="4.1.1.20"/>
    </reaction>
</comment>
<feature type="binding site" evidence="5">
    <location>
        <position position="365"/>
    </location>
    <ligand>
        <name>substrate</name>
    </ligand>
</feature>
<comment type="pathway">
    <text evidence="5 8">Amino-acid biosynthesis; L-lysine biosynthesis via DAP pathway; L-lysine from DL-2,6-diaminopimelate: step 1/1.</text>
</comment>
<comment type="similarity">
    <text evidence="5">Belongs to the Orn/Lys/Arg decarboxylase class-II family. LysA subfamily.</text>
</comment>
<dbReference type="SUPFAM" id="SSF50621">
    <property type="entry name" value="Alanine racemase C-terminal domain-like"/>
    <property type="match status" value="1"/>
</dbReference>
<evidence type="ECO:0000313" key="12">
    <source>
        <dbReference type="Proteomes" id="UP000027821"/>
    </source>
</evidence>
<dbReference type="SUPFAM" id="SSF51419">
    <property type="entry name" value="PLP-binding barrel"/>
    <property type="match status" value="1"/>
</dbReference>
<dbReference type="Gene3D" id="3.20.20.10">
    <property type="entry name" value="Alanine racemase"/>
    <property type="match status" value="1"/>
</dbReference>
<dbReference type="InterPro" id="IPR029066">
    <property type="entry name" value="PLP-binding_barrel"/>
</dbReference>
<feature type="binding site" evidence="5">
    <location>
        <position position="338"/>
    </location>
    <ligand>
        <name>substrate</name>
    </ligand>
</feature>
<dbReference type="PANTHER" id="PTHR43727:SF2">
    <property type="entry name" value="GROUP IV DECARBOXYLASE"/>
    <property type="match status" value="1"/>
</dbReference>
<dbReference type="InterPro" id="IPR022643">
    <property type="entry name" value="De-COase2_C"/>
</dbReference>
<comment type="function">
    <text evidence="5">Specifically catalyzes the decarboxylation of meso-diaminopimelate (meso-DAP) to L-lysine.</text>
</comment>
<dbReference type="PROSITE" id="PS00878">
    <property type="entry name" value="ODR_DC_2_1"/>
    <property type="match status" value="1"/>
</dbReference>
<dbReference type="InterPro" id="IPR000183">
    <property type="entry name" value="Orn/DAP/Arg_de-COase"/>
</dbReference>
<comment type="subunit">
    <text evidence="5">Homodimer.</text>
</comment>
<keyword evidence="12" id="KW-1185">Reference proteome</keyword>
<evidence type="ECO:0000256" key="6">
    <source>
        <dbReference type="NCBIfam" id="TIGR01048"/>
    </source>
</evidence>
<evidence type="ECO:0000259" key="10">
    <source>
        <dbReference type="Pfam" id="PF02784"/>
    </source>
</evidence>
<dbReference type="eggNOG" id="COG0019">
    <property type="taxonomic scope" value="Bacteria"/>
</dbReference>
<dbReference type="OrthoDB" id="9802241at2"/>
<dbReference type="InterPro" id="IPR022644">
    <property type="entry name" value="De-COase2_N"/>
</dbReference>
<keyword evidence="5" id="KW-0028">Amino-acid biosynthesis</keyword>
<feature type="binding site" evidence="5">
    <location>
        <position position="365"/>
    </location>
    <ligand>
        <name>pyridoxal 5'-phosphate</name>
        <dbReference type="ChEBI" id="CHEBI:597326"/>
    </ligand>
</feature>
<evidence type="ECO:0000256" key="8">
    <source>
        <dbReference type="RuleBase" id="RU003738"/>
    </source>
</evidence>
<evidence type="ECO:0000256" key="4">
    <source>
        <dbReference type="ARBA" id="ARBA00023239"/>
    </source>
</evidence>
<organism evidence="11 12">
    <name type="scientific">Anditalea andensis</name>
    <dbReference type="NCBI Taxonomy" id="1048983"/>
    <lineage>
        <taxon>Bacteria</taxon>
        <taxon>Pseudomonadati</taxon>
        <taxon>Bacteroidota</taxon>
        <taxon>Cytophagia</taxon>
        <taxon>Cytophagales</taxon>
        <taxon>Cytophagaceae</taxon>
        <taxon>Anditalea</taxon>
    </lineage>
</organism>
<dbReference type="InterPro" id="IPR009006">
    <property type="entry name" value="Ala_racemase/Decarboxylase_C"/>
</dbReference>
<feature type="domain" description="Orn/DAP/Arg decarboxylase 2 C-terminal" evidence="9">
    <location>
        <begin position="27"/>
        <end position="363"/>
    </location>
</feature>
<keyword evidence="3 5" id="KW-0663">Pyridoxal phosphate</keyword>
<dbReference type="Gene3D" id="2.40.37.10">
    <property type="entry name" value="Lyase, Ornithine Decarboxylase, Chain A, domain 1"/>
    <property type="match status" value="1"/>
</dbReference>
<dbReference type="InterPro" id="IPR002986">
    <property type="entry name" value="DAP_deCOOHase_LysA"/>
</dbReference>
<dbReference type="AlphaFoldDB" id="A0A074L012"/>
<evidence type="ECO:0000313" key="11">
    <source>
        <dbReference type="EMBL" id="KEO73188.1"/>
    </source>
</evidence>